<evidence type="ECO:0000256" key="4">
    <source>
        <dbReference type="ARBA" id="ARBA00022691"/>
    </source>
</evidence>
<feature type="domain" description="Bin3-type SAM" evidence="8">
    <location>
        <begin position="154"/>
        <end position="430"/>
    </location>
</feature>
<dbReference type="InterPro" id="IPR024160">
    <property type="entry name" value="BIN3_SAM-bd_dom"/>
</dbReference>
<feature type="compositionally biased region" description="Polar residues" evidence="7">
    <location>
        <begin position="120"/>
        <end position="129"/>
    </location>
</feature>
<dbReference type="PANTHER" id="PTHR12315:SF0">
    <property type="entry name" value="7SK SNRNA METHYLPHOSPHATE CAPPING ENZYME"/>
    <property type="match status" value="1"/>
</dbReference>
<dbReference type="Gene3D" id="3.40.50.150">
    <property type="entry name" value="Vaccinia Virus protein VP39"/>
    <property type="match status" value="1"/>
</dbReference>
<proteinExistence type="inferred from homology"/>
<evidence type="ECO:0000256" key="5">
    <source>
        <dbReference type="PROSITE-ProRule" id="PRU00848"/>
    </source>
</evidence>
<name>A0A5K3F4B4_MESCO</name>
<dbReference type="GO" id="GO:0032259">
    <property type="term" value="P:methylation"/>
    <property type="evidence" value="ECO:0007669"/>
    <property type="project" value="UniProtKB-KW"/>
</dbReference>
<evidence type="ECO:0000256" key="7">
    <source>
        <dbReference type="SAM" id="MobiDB-lite"/>
    </source>
</evidence>
<dbReference type="PANTHER" id="PTHR12315">
    <property type="entry name" value="BICOID-INTERACTING PROTEIN RELATED"/>
    <property type="match status" value="1"/>
</dbReference>
<sequence length="556" mass="62635">MQRNRMRPPFWPGYNQNLPLKVPQQADVPVHFSSIWRWRSVAPSPRGVQNNWLLRGAPGTYNCTFERVPIRAPGSRPFLQSSGRHLRHFNASQPRLSAIRLNFPSKKRRRGSNYIKRPSLNPSDPLNLQDLMNETDRRRTEGLSPLHGDSRLNTPALSISGELSCSSPAAGESLTSNWTQMVLKRARNREATPFRGRGSFPRSTRRMRWQGKRLPITGNYPDYYCRRDPDERIKVLMPEWFSNSDVADYGCHNGTLTFRILEKFPDVHKIDAFDCDAELIENAKNMQRERIRWGPQSSSKFEKINFQVADWSESISTDDDPTYNTILAFSVTKWIHLNYGDAGLMRFFRRVFNLLKPGGHLLLEPQPKASYKKTRFTAKQQENFKTLTIDPSNLEPLLLDIGFSYFDKIKVPRPNEAFQRSIILCSKSYGATPSSIRNDCRDEAHLWRGSPALSDLSGAPVGPPPVRYCPQTPSYSVVSPATHTADPTSELLGPTPTINIPSDCFQSEVITSTVSCAPSSTNPDSTPGEATPRIPFNDAEAADGADNSGPDSTSQH</sequence>
<evidence type="ECO:0000256" key="6">
    <source>
        <dbReference type="RuleBase" id="RU367087"/>
    </source>
</evidence>
<evidence type="ECO:0000313" key="9">
    <source>
        <dbReference type="WBParaSite" id="MCU_005347-RA"/>
    </source>
</evidence>
<dbReference type="GO" id="GO:0008173">
    <property type="term" value="F:RNA methyltransferase activity"/>
    <property type="evidence" value="ECO:0007669"/>
    <property type="project" value="UniProtKB-UniRule"/>
</dbReference>
<dbReference type="EC" id="2.1.1.-" evidence="6"/>
<dbReference type="PROSITE" id="PS51515">
    <property type="entry name" value="BIN3_SAM"/>
    <property type="match status" value="1"/>
</dbReference>
<evidence type="ECO:0000256" key="1">
    <source>
        <dbReference type="ARBA" id="ARBA00008361"/>
    </source>
</evidence>
<dbReference type="Pfam" id="PF06859">
    <property type="entry name" value="Bin3"/>
    <property type="match status" value="1"/>
</dbReference>
<dbReference type="GO" id="GO:0008171">
    <property type="term" value="F:O-methyltransferase activity"/>
    <property type="evidence" value="ECO:0007669"/>
    <property type="project" value="UniProtKB-UniRule"/>
</dbReference>
<reference evidence="9" key="1">
    <citation type="submission" date="2019-11" db="UniProtKB">
        <authorList>
            <consortium name="WormBaseParasite"/>
        </authorList>
    </citation>
    <scope>IDENTIFICATION</scope>
</reference>
<keyword evidence="4 5" id="KW-0949">S-adenosyl-L-methionine</keyword>
<protein>
    <recommendedName>
        <fullName evidence="6">RNA methyltransferase</fullName>
        <ecNumber evidence="6">2.1.1.-</ecNumber>
    </recommendedName>
</protein>
<dbReference type="GO" id="GO:0017069">
    <property type="term" value="F:snRNA binding"/>
    <property type="evidence" value="ECO:0007669"/>
    <property type="project" value="TreeGrafter"/>
</dbReference>
<keyword evidence="2 6" id="KW-0489">Methyltransferase</keyword>
<comment type="similarity">
    <text evidence="1 6">Belongs to the methyltransferase superfamily.</text>
</comment>
<dbReference type="InterPro" id="IPR010675">
    <property type="entry name" value="Bin3_C"/>
</dbReference>
<evidence type="ECO:0000256" key="3">
    <source>
        <dbReference type="ARBA" id="ARBA00022679"/>
    </source>
</evidence>
<evidence type="ECO:0000256" key="2">
    <source>
        <dbReference type="ARBA" id="ARBA00022603"/>
    </source>
</evidence>
<dbReference type="InterPro" id="IPR029063">
    <property type="entry name" value="SAM-dependent_MTases_sf"/>
</dbReference>
<keyword evidence="3 6" id="KW-0808">Transferase</keyword>
<dbReference type="InterPro" id="IPR039772">
    <property type="entry name" value="Bin3-like"/>
</dbReference>
<dbReference type="WBParaSite" id="MCU_005347-RA">
    <property type="protein sequence ID" value="MCU_005347-RA"/>
    <property type="gene ID" value="MCU_005347"/>
</dbReference>
<dbReference type="AlphaFoldDB" id="A0A5K3F4B4"/>
<dbReference type="GO" id="GO:0040031">
    <property type="term" value="P:snRNA modification"/>
    <property type="evidence" value="ECO:0007669"/>
    <property type="project" value="TreeGrafter"/>
</dbReference>
<feature type="region of interest" description="Disordered" evidence="7">
    <location>
        <begin position="515"/>
        <end position="556"/>
    </location>
</feature>
<feature type="compositionally biased region" description="Polar residues" evidence="7">
    <location>
        <begin position="515"/>
        <end position="525"/>
    </location>
</feature>
<organism evidence="9">
    <name type="scientific">Mesocestoides corti</name>
    <name type="common">Flatworm</name>
    <dbReference type="NCBI Taxonomy" id="53468"/>
    <lineage>
        <taxon>Eukaryota</taxon>
        <taxon>Metazoa</taxon>
        <taxon>Spiralia</taxon>
        <taxon>Lophotrochozoa</taxon>
        <taxon>Platyhelminthes</taxon>
        <taxon>Cestoda</taxon>
        <taxon>Eucestoda</taxon>
        <taxon>Cyclophyllidea</taxon>
        <taxon>Mesocestoididae</taxon>
        <taxon>Mesocestoides</taxon>
    </lineage>
</organism>
<evidence type="ECO:0000259" key="8">
    <source>
        <dbReference type="PROSITE" id="PS51515"/>
    </source>
</evidence>
<dbReference type="SUPFAM" id="SSF53335">
    <property type="entry name" value="S-adenosyl-L-methionine-dependent methyltransferases"/>
    <property type="match status" value="1"/>
</dbReference>
<feature type="region of interest" description="Disordered" evidence="7">
    <location>
        <begin position="107"/>
        <end position="129"/>
    </location>
</feature>
<dbReference type="CDD" id="cd02440">
    <property type="entry name" value="AdoMet_MTases"/>
    <property type="match status" value="1"/>
</dbReference>
<accession>A0A5K3F4B4</accession>